<comment type="caution">
    <text evidence="2">The sequence shown here is derived from an EMBL/GenBank/DDBJ whole genome shotgun (WGS) entry which is preliminary data.</text>
</comment>
<sequence length="49" mass="5257">MTDHLLDEHGNTTTHTENTASAALPLTRAAAVLDTRRPPPRPAPRSRAA</sequence>
<feature type="compositionally biased region" description="Low complexity" evidence="1">
    <location>
        <begin position="11"/>
        <end position="33"/>
    </location>
</feature>
<organism evidence="2 3">
    <name type="scientific">Streptomyces rhizosphaericus</name>
    <dbReference type="NCBI Taxonomy" id="114699"/>
    <lineage>
        <taxon>Bacteria</taxon>
        <taxon>Bacillati</taxon>
        <taxon>Actinomycetota</taxon>
        <taxon>Actinomycetes</taxon>
        <taxon>Kitasatosporales</taxon>
        <taxon>Streptomycetaceae</taxon>
        <taxon>Streptomyces</taxon>
        <taxon>Streptomyces violaceusniger group</taxon>
    </lineage>
</organism>
<feature type="compositionally biased region" description="Basic and acidic residues" evidence="1">
    <location>
        <begin position="1"/>
        <end position="10"/>
    </location>
</feature>
<proteinExistence type="predicted"/>
<protein>
    <submittedName>
        <fullName evidence="2">Uncharacterized protein</fullName>
    </submittedName>
</protein>
<dbReference type="AlphaFoldDB" id="A0A6G4AJ43"/>
<evidence type="ECO:0000313" key="3">
    <source>
        <dbReference type="Proteomes" id="UP000476310"/>
    </source>
</evidence>
<gene>
    <name evidence="2" type="ORF">G4H13_20530</name>
</gene>
<keyword evidence="3" id="KW-1185">Reference proteome</keyword>
<dbReference type="Proteomes" id="UP000476310">
    <property type="component" value="Unassembled WGS sequence"/>
</dbReference>
<feature type="region of interest" description="Disordered" evidence="1">
    <location>
        <begin position="1"/>
        <end position="49"/>
    </location>
</feature>
<evidence type="ECO:0000256" key="1">
    <source>
        <dbReference type="SAM" id="MobiDB-lite"/>
    </source>
</evidence>
<dbReference type="EMBL" id="JAAIKT010000024">
    <property type="protein sequence ID" value="NEW72719.1"/>
    <property type="molecule type" value="Genomic_DNA"/>
</dbReference>
<evidence type="ECO:0000313" key="2">
    <source>
        <dbReference type="EMBL" id="NEW72719.1"/>
    </source>
</evidence>
<dbReference type="RefSeq" id="WP_164429289.1">
    <property type="nucleotide sequence ID" value="NZ_JAAIKT010000024.1"/>
</dbReference>
<reference evidence="2" key="1">
    <citation type="submission" date="2020-02" db="EMBL/GenBank/DDBJ databases">
        <title>A new Streptomyces sp. for controlling soil-borne diseases.</title>
        <authorList>
            <person name="Li X."/>
            <person name="Tian Y."/>
            <person name="Gao K."/>
        </authorList>
    </citation>
    <scope>NUCLEOTIDE SEQUENCE [LARGE SCALE GENOMIC DNA]</scope>
    <source>
        <strain evidence="2">0250</strain>
    </source>
</reference>
<accession>A0A6G4AJ43</accession>
<name>A0A6G4AJ43_9ACTN</name>